<keyword evidence="3" id="KW-1185">Reference proteome</keyword>
<accession>A0AAE1NLY0</accession>
<sequence length="73" mass="8235">MTLNYFWGSLLSHHTHFTPTKPTSHPPNPLPTHFPPTKPTYHPPHPLPSLDLGIPWVHFPSLSQSARNVVDPD</sequence>
<evidence type="ECO:0000313" key="2">
    <source>
        <dbReference type="EMBL" id="KAK4291836.1"/>
    </source>
</evidence>
<dbReference type="Proteomes" id="UP001292094">
    <property type="component" value="Unassembled WGS sequence"/>
</dbReference>
<evidence type="ECO:0000313" key="3">
    <source>
        <dbReference type="Proteomes" id="UP001292094"/>
    </source>
</evidence>
<name>A0AAE1NLY0_9EUCA</name>
<proteinExistence type="predicted"/>
<dbReference type="AlphaFoldDB" id="A0AAE1NLY0"/>
<gene>
    <name evidence="2" type="ORF">Pmani_035359</name>
</gene>
<evidence type="ECO:0000256" key="1">
    <source>
        <dbReference type="SAM" id="MobiDB-lite"/>
    </source>
</evidence>
<feature type="region of interest" description="Disordered" evidence="1">
    <location>
        <begin position="17"/>
        <end position="44"/>
    </location>
</feature>
<feature type="compositionally biased region" description="Pro residues" evidence="1">
    <location>
        <begin position="24"/>
        <end position="44"/>
    </location>
</feature>
<comment type="caution">
    <text evidence="2">The sequence shown here is derived from an EMBL/GenBank/DDBJ whole genome shotgun (WGS) entry which is preliminary data.</text>
</comment>
<organism evidence="2 3">
    <name type="scientific">Petrolisthes manimaculis</name>
    <dbReference type="NCBI Taxonomy" id="1843537"/>
    <lineage>
        <taxon>Eukaryota</taxon>
        <taxon>Metazoa</taxon>
        <taxon>Ecdysozoa</taxon>
        <taxon>Arthropoda</taxon>
        <taxon>Crustacea</taxon>
        <taxon>Multicrustacea</taxon>
        <taxon>Malacostraca</taxon>
        <taxon>Eumalacostraca</taxon>
        <taxon>Eucarida</taxon>
        <taxon>Decapoda</taxon>
        <taxon>Pleocyemata</taxon>
        <taxon>Anomura</taxon>
        <taxon>Galatheoidea</taxon>
        <taxon>Porcellanidae</taxon>
        <taxon>Petrolisthes</taxon>
    </lineage>
</organism>
<reference evidence="2" key="1">
    <citation type="submission" date="2023-11" db="EMBL/GenBank/DDBJ databases">
        <title>Genome assemblies of two species of porcelain crab, Petrolisthes cinctipes and Petrolisthes manimaculis (Anomura: Porcellanidae).</title>
        <authorList>
            <person name="Angst P."/>
        </authorList>
    </citation>
    <scope>NUCLEOTIDE SEQUENCE</scope>
    <source>
        <strain evidence="2">PB745_02</strain>
        <tissue evidence="2">Gill</tissue>
    </source>
</reference>
<protein>
    <submittedName>
        <fullName evidence="2">Uncharacterized protein</fullName>
    </submittedName>
</protein>
<dbReference type="EMBL" id="JAWZYT010005028">
    <property type="protein sequence ID" value="KAK4291836.1"/>
    <property type="molecule type" value="Genomic_DNA"/>
</dbReference>